<feature type="modified residue" description="4-aspartylphosphate" evidence="1">
    <location>
        <position position="63"/>
    </location>
</feature>
<dbReference type="PROSITE" id="PS50110">
    <property type="entry name" value="RESPONSE_REGULATORY"/>
    <property type="match status" value="1"/>
</dbReference>
<feature type="domain" description="Response regulatory" evidence="2">
    <location>
        <begin position="12"/>
        <end position="123"/>
    </location>
</feature>
<dbReference type="InterPro" id="IPR001789">
    <property type="entry name" value="Sig_transdc_resp-reg_receiver"/>
</dbReference>
<evidence type="ECO:0000259" key="2">
    <source>
        <dbReference type="PROSITE" id="PS50110"/>
    </source>
</evidence>
<dbReference type="Proteomes" id="UP000199229">
    <property type="component" value="Unassembled WGS sequence"/>
</dbReference>
<keyword evidence="4" id="KW-1185">Reference proteome</keyword>
<dbReference type="RefSeq" id="WP_091972748.1">
    <property type="nucleotide sequence ID" value="NZ_FOPM01000015.1"/>
</dbReference>
<dbReference type="Gene3D" id="3.40.50.2300">
    <property type="match status" value="1"/>
</dbReference>
<keyword evidence="1" id="KW-0597">Phosphoprotein</keyword>
<proteinExistence type="predicted"/>
<dbReference type="GO" id="GO:0000160">
    <property type="term" value="P:phosphorelay signal transduction system"/>
    <property type="evidence" value="ECO:0007669"/>
    <property type="project" value="InterPro"/>
</dbReference>
<evidence type="ECO:0000313" key="3">
    <source>
        <dbReference type="EMBL" id="SFG89417.1"/>
    </source>
</evidence>
<protein>
    <submittedName>
        <fullName evidence="3">CheY chemotaxis protein or a CheY-like REC (Receiver) domain</fullName>
    </submittedName>
</protein>
<accession>A0A1I2VMD8</accession>
<dbReference type="STRING" id="582675.SAMN05192565_11587"/>
<name>A0A1I2VMD8_9HYPH</name>
<gene>
    <name evidence="3" type="ORF">SAMN05192565_11587</name>
</gene>
<reference evidence="4" key="1">
    <citation type="submission" date="2016-10" db="EMBL/GenBank/DDBJ databases">
        <authorList>
            <person name="Varghese N."/>
            <person name="Submissions S."/>
        </authorList>
    </citation>
    <scope>NUCLEOTIDE SEQUENCE [LARGE SCALE GENOMIC DNA]</scope>
    <source>
        <strain evidence="4">Gh-105</strain>
    </source>
</reference>
<dbReference type="SUPFAM" id="SSF52172">
    <property type="entry name" value="CheY-like"/>
    <property type="match status" value="1"/>
</dbReference>
<dbReference type="OrthoDB" id="582170at2"/>
<dbReference type="InterPro" id="IPR011006">
    <property type="entry name" value="CheY-like_superfamily"/>
</dbReference>
<dbReference type="EMBL" id="FOPM01000015">
    <property type="protein sequence ID" value="SFG89417.1"/>
    <property type="molecule type" value="Genomic_DNA"/>
</dbReference>
<dbReference type="AlphaFoldDB" id="A0A1I2VMD8"/>
<evidence type="ECO:0000256" key="1">
    <source>
        <dbReference type="PROSITE-ProRule" id="PRU00169"/>
    </source>
</evidence>
<evidence type="ECO:0000313" key="4">
    <source>
        <dbReference type="Proteomes" id="UP000199229"/>
    </source>
</evidence>
<sequence length="126" mass="13967">MDADTQPITGRRLLLVEDDYFIATNMQNEFEHAGAQVLGPVPSVRAALALIDATPDIDAAVLDINVQEEMVFPVADALEARGVPFVFATGYERTVIPQRFAHVRHHEKPVEPAQLIHMLRDLAARI</sequence>
<organism evidence="3 4">
    <name type="scientific">Methylobacterium gossipiicola</name>
    <dbReference type="NCBI Taxonomy" id="582675"/>
    <lineage>
        <taxon>Bacteria</taxon>
        <taxon>Pseudomonadati</taxon>
        <taxon>Pseudomonadota</taxon>
        <taxon>Alphaproteobacteria</taxon>
        <taxon>Hyphomicrobiales</taxon>
        <taxon>Methylobacteriaceae</taxon>
        <taxon>Methylobacterium</taxon>
    </lineage>
</organism>